<evidence type="ECO:0000313" key="1">
    <source>
        <dbReference type="EMBL" id="OVA10938.1"/>
    </source>
</evidence>
<comment type="caution">
    <text evidence="1">The sequence shown here is derived from an EMBL/GenBank/DDBJ whole genome shotgun (WGS) entry which is preliminary data.</text>
</comment>
<organism evidence="1 2">
    <name type="scientific">Macleaya cordata</name>
    <name type="common">Five-seeded plume-poppy</name>
    <name type="synonym">Bocconia cordata</name>
    <dbReference type="NCBI Taxonomy" id="56857"/>
    <lineage>
        <taxon>Eukaryota</taxon>
        <taxon>Viridiplantae</taxon>
        <taxon>Streptophyta</taxon>
        <taxon>Embryophyta</taxon>
        <taxon>Tracheophyta</taxon>
        <taxon>Spermatophyta</taxon>
        <taxon>Magnoliopsida</taxon>
        <taxon>Ranunculales</taxon>
        <taxon>Papaveraceae</taxon>
        <taxon>Papaveroideae</taxon>
        <taxon>Macleaya</taxon>
    </lineage>
</organism>
<reference evidence="1 2" key="1">
    <citation type="journal article" date="2017" name="Mol. Plant">
        <title>The Genome of Medicinal Plant Macleaya cordata Provides New Insights into Benzylisoquinoline Alkaloids Metabolism.</title>
        <authorList>
            <person name="Liu X."/>
            <person name="Liu Y."/>
            <person name="Huang P."/>
            <person name="Ma Y."/>
            <person name="Qing Z."/>
            <person name="Tang Q."/>
            <person name="Cao H."/>
            <person name="Cheng P."/>
            <person name="Zheng Y."/>
            <person name="Yuan Z."/>
            <person name="Zhou Y."/>
            <person name="Liu J."/>
            <person name="Tang Z."/>
            <person name="Zhuo Y."/>
            <person name="Zhang Y."/>
            <person name="Yu L."/>
            <person name="Huang J."/>
            <person name="Yang P."/>
            <person name="Peng Q."/>
            <person name="Zhang J."/>
            <person name="Jiang W."/>
            <person name="Zhang Z."/>
            <person name="Lin K."/>
            <person name="Ro D.K."/>
            <person name="Chen X."/>
            <person name="Xiong X."/>
            <person name="Shang Y."/>
            <person name="Huang S."/>
            <person name="Zeng J."/>
        </authorList>
    </citation>
    <scope>NUCLEOTIDE SEQUENCE [LARGE SCALE GENOMIC DNA]</scope>
    <source>
        <strain evidence="2">cv. BLH2017</strain>
        <tissue evidence="1">Root</tissue>
    </source>
</reference>
<keyword evidence="2" id="KW-1185">Reference proteome</keyword>
<accession>A0A200QKA7</accession>
<dbReference type="AlphaFoldDB" id="A0A200QKA7"/>
<evidence type="ECO:0000313" key="2">
    <source>
        <dbReference type="Proteomes" id="UP000195402"/>
    </source>
</evidence>
<proteinExistence type="predicted"/>
<dbReference type="Proteomes" id="UP000195402">
    <property type="component" value="Unassembled WGS sequence"/>
</dbReference>
<name>A0A200QKA7_MACCD</name>
<dbReference type="InParanoid" id="A0A200QKA7"/>
<protein>
    <submittedName>
        <fullName evidence="1">Uncharacterized protein</fullName>
    </submittedName>
</protein>
<gene>
    <name evidence="1" type="ORF">BVC80_8753g17</name>
</gene>
<dbReference type="EMBL" id="MVGT01001776">
    <property type="protein sequence ID" value="OVA10938.1"/>
    <property type="molecule type" value="Genomic_DNA"/>
</dbReference>
<sequence length="107" mass="12553">MGDYDLELDEMELVAAATGYYYYCHIDKQRDLIIAACVIHNLIRREERNDWLFLDSQMRAASAEVHDQDDQPETLPTTTVQEQAAFLLRHSIAAAMWNNFINEWDTW</sequence>
<dbReference type="OrthoDB" id="1921318at2759"/>